<sequence>MERWRRRRKRLVAVAVSVVLVASCSITVSDAFSVVSATAPLQPSTVLNAVHKRPGNRDPSSHRVSPAGAGGGGSKRKRGLTSSIAPAVASPGVESKVAIGLTRPHANNDVRPAAVVVRPTKKSYVFEQFTPKQALTPFNVDISINDGGTTPFNQESTLNILGTNGVENQSITKNNKINLRLLCLLKDDTGEQEMELFPDSSPEAAEQLADLKSYNKLNDEARRKANLAVSHVEEDDEGTESGENIVRGILVKRTNRDVVSRQYTEPAPRNKNDMVTSAKMTPSYLSNRILLAGAAPRQRRVRATVKETGSDSISTYIKSLGQHELLFKEDEILLGRQVRILSRLEEKRQELELQLLRPPTFSQWAVETNHTVPSLKQQIRRSQRAKAALIEANLRLVITVARQAVKRSPSTRQSQSASSVNFQDACQQGIIGLTRATEKFDPGLGFRFSTYAIWWIRKEVARNVNEQSRPVRVPPSAIRRINDICIQERVLMNELGRRPFDEELADRVGMTIDKLNFYRQRAKEVRSLDKKIDARSGKGSMSTGGGDRNGDTMDIFVKDTEHPSPTELVDEQMLKDDIRRLVRTLSPREQAGLSR</sequence>
<evidence type="ECO:0000259" key="3">
    <source>
        <dbReference type="Pfam" id="PF04539"/>
    </source>
</evidence>
<dbReference type="PANTHER" id="PTHR30603">
    <property type="entry name" value="RNA POLYMERASE SIGMA FACTOR RPO"/>
    <property type="match status" value="1"/>
</dbReference>
<dbReference type="Pfam" id="PF04539">
    <property type="entry name" value="Sigma70_r3"/>
    <property type="match status" value="1"/>
</dbReference>
<evidence type="ECO:0000313" key="5">
    <source>
        <dbReference type="EMBL" id="KAL3810897.1"/>
    </source>
</evidence>
<comment type="similarity">
    <text evidence="1">Belongs to the sigma-70 factor family.</text>
</comment>
<dbReference type="AlphaFoldDB" id="A0ABD3RD00"/>
<dbReference type="Gene3D" id="1.10.10.10">
    <property type="entry name" value="Winged helix-like DNA-binding domain superfamily/Winged helix DNA-binding domain"/>
    <property type="match status" value="1"/>
</dbReference>
<dbReference type="InterPro" id="IPR007624">
    <property type="entry name" value="RNA_pol_sigma70_r3"/>
</dbReference>
<dbReference type="InterPro" id="IPR007627">
    <property type="entry name" value="RNA_pol_sigma70_r2"/>
</dbReference>
<dbReference type="PROSITE" id="PS51257">
    <property type="entry name" value="PROKAR_LIPOPROTEIN"/>
    <property type="match status" value="1"/>
</dbReference>
<accession>A0ABD3RD00</accession>
<feature type="region of interest" description="Disordered" evidence="2">
    <location>
        <begin position="51"/>
        <end position="85"/>
    </location>
</feature>
<name>A0ABD3RD00_9STRA</name>
<dbReference type="Gene3D" id="1.20.120.1810">
    <property type="match status" value="1"/>
</dbReference>
<feature type="compositionally biased region" description="Basic and acidic residues" evidence="2">
    <location>
        <begin position="548"/>
        <end position="564"/>
    </location>
</feature>
<dbReference type="PANTHER" id="PTHR30603:SF47">
    <property type="entry name" value="RNA POLYMERASE SIGMA FACTOR SIGD, CHLOROPLASTIC"/>
    <property type="match status" value="1"/>
</dbReference>
<keyword evidence="6" id="KW-1185">Reference proteome</keyword>
<proteinExistence type="inferred from homology"/>
<dbReference type="InterPro" id="IPR036388">
    <property type="entry name" value="WH-like_DNA-bd_sf"/>
</dbReference>
<dbReference type="SUPFAM" id="SSF88659">
    <property type="entry name" value="Sigma3 and sigma4 domains of RNA polymerase sigma factors"/>
    <property type="match status" value="1"/>
</dbReference>
<evidence type="ECO:0000313" key="6">
    <source>
        <dbReference type="Proteomes" id="UP001530377"/>
    </source>
</evidence>
<dbReference type="InterPro" id="IPR014284">
    <property type="entry name" value="RNA_pol_sigma-70_dom"/>
</dbReference>
<protein>
    <recommendedName>
        <fullName evidence="7">RNA polymerase sigma-70 region 2 domain-containing protein</fullName>
    </recommendedName>
</protein>
<dbReference type="InterPro" id="IPR013325">
    <property type="entry name" value="RNA_pol_sigma_r2"/>
</dbReference>
<dbReference type="InterPro" id="IPR013324">
    <property type="entry name" value="RNA_pol_sigma_r3/r4-like"/>
</dbReference>
<dbReference type="Proteomes" id="UP001530377">
    <property type="component" value="Unassembled WGS sequence"/>
</dbReference>
<evidence type="ECO:0000256" key="2">
    <source>
        <dbReference type="SAM" id="MobiDB-lite"/>
    </source>
</evidence>
<dbReference type="SUPFAM" id="SSF88946">
    <property type="entry name" value="Sigma2 domain of RNA polymerase sigma factors"/>
    <property type="match status" value="1"/>
</dbReference>
<gene>
    <name evidence="5" type="ORF">ACHAXA_000426</name>
</gene>
<dbReference type="InterPro" id="IPR050239">
    <property type="entry name" value="Sigma-70_RNA_pol_init_factors"/>
</dbReference>
<feature type="domain" description="RNA polymerase sigma-70 region 2" evidence="4">
    <location>
        <begin position="389"/>
        <end position="468"/>
    </location>
</feature>
<reference evidence="5 6" key="1">
    <citation type="submission" date="2024-10" db="EMBL/GenBank/DDBJ databases">
        <title>Updated reference genomes for cyclostephanoid diatoms.</title>
        <authorList>
            <person name="Roberts W.R."/>
            <person name="Alverson A.J."/>
        </authorList>
    </citation>
    <scope>NUCLEOTIDE SEQUENCE [LARGE SCALE GENOMIC DNA]</scope>
    <source>
        <strain evidence="5 6">AJA228-03</strain>
    </source>
</reference>
<dbReference type="Pfam" id="PF04542">
    <property type="entry name" value="Sigma70_r2"/>
    <property type="match status" value="1"/>
</dbReference>
<feature type="region of interest" description="Disordered" evidence="2">
    <location>
        <begin position="529"/>
        <end position="572"/>
    </location>
</feature>
<dbReference type="EMBL" id="JALLPB020000293">
    <property type="protein sequence ID" value="KAL3810897.1"/>
    <property type="molecule type" value="Genomic_DNA"/>
</dbReference>
<evidence type="ECO:0000256" key="1">
    <source>
        <dbReference type="ARBA" id="ARBA00007788"/>
    </source>
</evidence>
<evidence type="ECO:0008006" key="7">
    <source>
        <dbReference type="Google" id="ProtNLM"/>
    </source>
</evidence>
<organism evidence="5 6">
    <name type="scientific">Cyclostephanos tholiformis</name>
    <dbReference type="NCBI Taxonomy" id="382380"/>
    <lineage>
        <taxon>Eukaryota</taxon>
        <taxon>Sar</taxon>
        <taxon>Stramenopiles</taxon>
        <taxon>Ochrophyta</taxon>
        <taxon>Bacillariophyta</taxon>
        <taxon>Coscinodiscophyceae</taxon>
        <taxon>Thalassiosirophycidae</taxon>
        <taxon>Stephanodiscales</taxon>
        <taxon>Stephanodiscaceae</taxon>
        <taxon>Cyclostephanos</taxon>
    </lineage>
</organism>
<dbReference type="NCBIfam" id="TIGR02937">
    <property type="entry name" value="sigma70-ECF"/>
    <property type="match status" value="1"/>
</dbReference>
<feature type="domain" description="RNA polymerase sigma-70 region 3" evidence="3">
    <location>
        <begin position="482"/>
        <end position="533"/>
    </location>
</feature>
<comment type="caution">
    <text evidence="5">The sequence shown here is derived from an EMBL/GenBank/DDBJ whole genome shotgun (WGS) entry which is preliminary data.</text>
</comment>
<evidence type="ECO:0000259" key="4">
    <source>
        <dbReference type="Pfam" id="PF04542"/>
    </source>
</evidence>